<feature type="transmembrane region" description="Helical" evidence="1">
    <location>
        <begin position="166"/>
        <end position="189"/>
    </location>
</feature>
<dbReference type="CDD" id="cd01949">
    <property type="entry name" value="GGDEF"/>
    <property type="match status" value="1"/>
</dbReference>
<dbReference type="Gene3D" id="3.30.70.270">
    <property type="match status" value="1"/>
</dbReference>
<evidence type="ECO:0000259" key="2">
    <source>
        <dbReference type="PROSITE" id="PS50883"/>
    </source>
</evidence>
<dbReference type="SMART" id="SM00267">
    <property type="entry name" value="GGDEF"/>
    <property type="match status" value="1"/>
</dbReference>
<dbReference type="OrthoDB" id="5846271at2"/>
<dbReference type="Gene3D" id="3.20.20.450">
    <property type="entry name" value="EAL domain"/>
    <property type="match status" value="1"/>
</dbReference>
<dbReference type="CDD" id="cd01948">
    <property type="entry name" value="EAL"/>
    <property type="match status" value="1"/>
</dbReference>
<feature type="domain" description="GGDEF" evidence="3">
    <location>
        <begin position="287"/>
        <end position="417"/>
    </location>
</feature>
<dbReference type="InterPro" id="IPR035919">
    <property type="entry name" value="EAL_sf"/>
</dbReference>
<dbReference type="PROSITE" id="PS50887">
    <property type="entry name" value="GGDEF"/>
    <property type="match status" value="1"/>
</dbReference>
<dbReference type="RefSeq" id="WP_062663392.1">
    <property type="nucleotide sequence ID" value="NZ_FIZX01000002.1"/>
</dbReference>
<keyword evidence="1" id="KW-1133">Transmembrane helix</keyword>
<dbReference type="Gene3D" id="6.10.340.10">
    <property type="match status" value="1"/>
</dbReference>
<dbReference type="NCBIfam" id="TIGR00254">
    <property type="entry name" value="GGDEF"/>
    <property type="match status" value="1"/>
</dbReference>
<evidence type="ECO:0000313" key="4">
    <source>
        <dbReference type="EMBL" id="CZF80947.1"/>
    </source>
</evidence>
<keyword evidence="1" id="KW-0472">Membrane</keyword>
<reference evidence="5" key="1">
    <citation type="submission" date="2016-02" db="EMBL/GenBank/DDBJ databases">
        <authorList>
            <person name="Rodrigo-Torres Lidia"/>
            <person name="Arahal R.David."/>
        </authorList>
    </citation>
    <scope>NUCLEOTIDE SEQUENCE [LARGE SCALE GENOMIC DNA]</scope>
    <source>
        <strain evidence="5">CECT 9029</strain>
    </source>
</reference>
<name>A0A128F2C8_9GAMM</name>
<dbReference type="Proteomes" id="UP000071641">
    <property type="component" value="Unassembled WGS sequence"/>
</dbReference>
<dbReference type="AlphaFoldDB" id="A0A128F2C8"/>
<dbReference type="Pfam" id="PF00563">
    <property type="entry name" value="EAL"/>
    <property type="match status" value="1"/>
</dbReference>
<dbReference type="InterPro" id="IPR001633">
    <property type="entry name" value="EAL_dom"/>
</dbReference>
<dbReference type="PANTHER" id="PTHR33121:SF70">
    <property type="entry name" value="SIGNALING PROTEIN YKOW"/>
    <property type="match status" value="1"/>
</dbReference>
<dbReference type="PANTHER" id="PTHR33121">
    <property type="entry name" value="CYCLIC DI-GMP PHOSPHODIESTERASE PDEF"/>
    <property type="match status" value="1"/>
</dbReference>
<feature type="transmembrane region" description="Helical" evidence="1">
    <location>
        <begin position="12"/>
        <end position="38"/>
    </location>
</feature>
<dbReference type="PROSITE" id="PS50883">
    <property type="entry name" value="EAL"/>
    <property type="match status" value="1"/>
</dbReference>
<dbReference type="SMART" id="SM00052">
    <property type="entry name" value="EAL"/>
    <property type="match status" value="1"/>
</dbReference>
<evidence type="ECO:0000313" key="5">
    <source>
        <dbReference type="Proteomes" id="UP000071641"/>
    </source>
</evidence>
<organism evidence="4 5">
    <name type="scientific">Grimontia celer</name>
    <dbReference type="NCBI Taxonomy" id="1796497"/>
    <lineage>
        <taxon>Bacteria</taxon>
        <taxon>Pseudomonadati</taxon>
        <taxon>Pseudomonadota</taxon>
        <taxon>Gammaproteobacteria</taxon>
        <taxon>Vibrionales</taxon>
        <taxon>Vibrionaceae</taxon>
        <taxon>Grimontia</taxon>
    </lineage>
</organism>
<evidence type="ECO:0000259" key="3">
    <source>
        <dbReference type="PROSITE" id="PS50887"/>
    </source>
</evidence>
<dbReference type="InterPro" id="IPR000160">
    <property type="entry name" value="GGDEF_dom"/>
</dbReference>
<proteinExistence type="predicted"/>
<accession>A0A128F2C8</accession>
<sequence length="690" mass="77348">MTSRLFGTKAPLLRRFVASVMLLSMIGGVVISVVIATAQLNHLNTEKEQAARLQLENILDSAAYAAFNLDSAQGFSLLKGFEGDHLFQEVTILDNYDDVVASIEQPHHEDHLPGWMHALLPVHETYTLSYPLSFKIYRDSQFVDQHVGNLIGLVNFHTSEAEFYDLVWTICLSTMAEVLLIAIILTILFHNQIGRPLSKIIDSIDKNAKLARQKNARLLKIDGHENDEFGLLVHAYNNSVQQAVSYMRELESAKAELKALSEIDPLTNVSNRRALLSELNTLCNNEHPFALVSLDIDDFGGYNDANGHQEGDVLLVRFAHALKQQLPQASISRTGGDEFVCIIPSQSHQQTVEDLLTPLLNVAVKEDVASTPWISTSIGVAFFPENGHTPRQLLHATDIALYVAKEAGRRCVRFYDKDADIARSNREAVRKALQRIIETKEFTLYYQPKVSMKTGLVTGCEALLRLNHSERQQNVAHVDIVEEAERTGLIVALGREIMRRAFYDVSHILDHLPDDFRFSVNVSPQQLTSDGFIAELLSCSEDNDVPLQSLDIEITESSQMINTDSTNKVRNWLKNAGVTVSLDDFGTGFASLEYLLTYGFDQIKIDRQFTQVLPGDDDAKAIFNVVKYLADKLDMAVIAEGVETLDQETYLLNQGFEYAQGYFYAKPLTIEDFMRFVANRQAKHSSCLDS</sequence>
<dbReference type="EMBL" id="FIZX01000002">
    <property type="protein sequence ID" value="CZF80947.1"/>
    <property type="molecule type" value="Genomic_DNA"/>
</dbReference>
<keyword evidence="1" id="KW-0812">Transmembrane</keyword>
<dbReference type="GO" id="GO:0071111">
    <property type="term" value="F:cyclic-guanylate-specific phosphodiesterase activity"/>
    <property type="evidence" value="ECO:0007669"/>
    <property type="project" value="InterPro"/>
</dbReference>
<gene>
    <name evidence="4" type="primary">cph2_6</name>
    <name evidence="4" type="ORF">GCE9029_02301</name>
</gene>
<keyword evidence="5" id="KW-1185">Reference proteome</keyword>
<dbReference type="SUPFAM" id="SSF55073">
    <property type="entry name" value="Nucleotide cyclase"/>
    <property type="match status" value="1"/>
</dbReference>
<dbReference type="SUPFAM" id="SSF141868">
    <property type="entry name" value="EAL domain-like"/>
    <property type="match status" value="1"/>
</dbReference>
<dbReference type="InterPro" id="IPR050706">
    <property type="entry name" value="Cyclic-di-GMP_PDE-like"/>
</dbReference>
<dbReference type="InterPro" id="IPR029787">
    <property type="entry name" value="Nucleotide_cyclase"/>
</dbReference>
<dbReference type="Pfam" id="PF00990">
    <property type="entry name" value="GGDEF"/>
    <property type="match status" value="1"/>
</dbReference>
<dbReference type="InterPro" id="IPR043128">
    <property type="entry name" value="Rev_trsase/Diguanyl_cyclase"/>
</dbReference>
<feature type="domain" description="EAL" evidence="2">
    <location>
        <begin position="426"/>
        <end position="681"/>
    </location>
</feature>
<dbReference type="STRING" id="1796497.GCE9029_02301"/>
<evidence type="ECO:0000256" key="1">
    <source>
        <dbReference type="SAM" id="Phobius"/>
    </source>
</evidence>
<protein>
    <submittedName>
        <fullName evidence="4">Phytochrome-like protein cph2</fullName>
    </submittedName>
</protein>